<feature type="transmembrane region" description="Helical" evidence="2">
    <location>
        <begin position="52"/>
        <end position="76"/>
    </location>
</feature>
<protein>
    <recommendedName>
        <fullName evidence="5">Ig-like domain-containing protein</fullName>
    </recommendedName>
</protein>
<feature type="compositionally biased region" description="Pro residues" evidence="1">
    <location>
        <begin position="34"/>
        <end position="44"/>
    </location>
</feature>
<dbReference type="Proteomes" id="UP000198362">
    <property type="component" value="Unassembled WGS sequence"/>
</dbReference>
<proteinExistence type="predicted"/>
<accession>A0A239PD59</accession>
<keyword evidence="2" id="KW-1133">Transmembrane helix</keyword>
<keyword evidence="4" id="KW-1185">Reference proteome</keyword>
<reference evidence="3 4" key="1">
    <citation type="submission" date="2017-06" db="EMBL/GenBank/DDBJ databases">
        <authorList>
            <person name="Kim H.J."/>
            <person name="Triplett B.A."/>
        </authorList>
    </citation>
    <scope>NUCLEOTIDE SEQUENCE [LARGE SCALE GENOMIC DNA]</scope>
    <source>
        <strain evidence="3 4">CGMCC 4.5593</strain>
    </source>
</reference>
<evidence type="ECO:0000313" key="4">
    <source>
        <dbReference type="Proteomes" id="UP000198362"/>
    </source>
</evidence>
<feature type="compositionally biased region" description="Low complexity" evidence="1">
    <location>
        <begin position="24"/>
        <end position="33"/>
    </location>
</feature>
<feature type="region of interest" description="Disordered" evidence="1">
    <location>
        <begin position="1"/>
        <end position="46"/>
    </location>
</feature>
<evidence type="ECO:0000256" key="1">
    <source>
        <dbReference type="SAM" id="MobiDB-lite"/>
    </source>
</evidence>
<gene>
    <name evidence="3" type="ORF">SAMN05421812_11919</name>
</gene>
<dbReference type="AlphaFoldDB" id="A0A239PD59"/>
<sequence>MPPTPPTVPPGTQEWATGTAPTEAPYAEPVPWAAVPPHPAPPPTQRRGRGPLVAAIVLAIVLLCGGGGGLAAFLLLRDTETGEGAAEPVAAVEGFLDAVYVDQNAAAATALLCGEARDQSAVQDKIDEVQQYARTYPSPRYRWDPPKVEQQDADKAVVSTRLTVLTADDRSAEEQLRFTLVHKTGWWVCDVG</sequence>
<keyword evidence="2" id="KW-0812">Transmembrane</keyword>
<dbReference type="EMBL" id="FZPH01000019">
    <property type="protein sequence ID" value="SNT64932.1"/>
    <property type="molecule type" value="Genomic_DNA"/>
</dbReference>
<evidence type="ECO:0008006" key="5">
    <source>
        <dbReference type="Google" id="ProtNLM"/>
    </source>
</evidence>
<organism evidence="3 4">
    <name type="scientific">Asanoa hainanensis</name>
    <dbReference type="NCBI Taxonomy" id="560556"/>
    <lineage>
        <taxon>Bacteria</taxon>
        <taxon>Bacillati</taxon>
        <taxon>Actinomycetota</taxon>
        <taxon>Actinomycetes</taxon>
        <taxon>Micromonosporales</taxon>
        <taxon>Micromonosporaceae</taxon>
        <taxon>Asanoa</taxon>
    </lineage>
</organism>
<keyword evidence="2" id="KW-0472">Membrane</keyword>
<evidence type="ECO:0000256" key="2">
    <source>
        <dbReference type="SAM" id="Phobius"/>
    </source>
</evidence>
<name>A0A239PD59_9ACTN</name>
<evidence type="ECO:0000313" key="3">
    <source>
        <dbReference type="EMBL" id="SNT64932.1"/>
    </source>
</evidence>